<dbReference type="GO" id="GO:0003677">
    <property type="term" value="F:DNA binding"/>
    <property type="evidence" value="ECO:0007669"/>
    <property type="project" value="InterPro"/>
</dbReference>
<keyword evidence="8" id="KW-1185">Reference proteome</keyword>
<dbReference type="InterPro" id="IPR044817">
    <property type="entry name" value="SBP-like"/>
</dbReference>
<evidence type="ECO:0000313" key="8">
    <source>
        <dbReference type="Proteomes" id="UP000541444"/>
    </source>
</evidence>
<dbReference type="EMBL" id="JACGCM010001448">
    <property type="protein sequence ID" value="KAF6154953.1"/>
    <property type="molecule type" value="Genomic_DNA"/>
</dbReference>
<keyword evidence="3" id="KW-0862">Zinc</keyword>
<keyword evidence="2 4" id="KW-0863">Zinc-finger</keyword>
<comment type="caution">
    <text evidence="7">The sequence shown here is derived from an EMBL/GenBank/DDBJ whole genome shotgun (WGS) entry which is preliminary data.</text>
</comment>
<accession>A0A7J7MJ82</accession>
<sequence length="948" mass="107210">MKARVESEGYRVYEHGVGKKSLDWNLDDWKWDGDHFIASCSNFVPSPLSDEINLISNGKELEKRERVGSIEHDETENLSLKLGGHVIPNMENGVGNWDKSNGKKMKVLEGTRSRGLCQVDDCGAVLQNAKDYHRRHKVCEVHSKAVNALVGSVMQRFCQQCSRFHLLQEFDDGKRSCRRRLSGHNKRRRKANPDVVMNENSLDIDQATSYLLTSLLRVLSSLHSSNSDHENGEEFLSHLLRNLPSLSGSFDETSLKALFSNSCQSSSVMGSISTLNVPTDAQDSQMCLIHPFVEVASSKMRREANIANNACGVSPKPLTSFPVGDVVEGEVKVDNSTVGRVKCCIFDLNKIYDDSQECMRGFHQSSPLQINGNSDSALALSQPSRSTGDAQGRTDRIVFKLFGKDPNDFPLLLRVQILDWLSQSPIDIESYIRPGCIILTIYVRLAEFMWEELCYDLSSSLSRLLEFSTDPFWRTGWVYIRVQDQIALIYDGRVILDMSLPFRIHTDCKISSITPVAVCPTERAQFLVKGLNLSQPTTRLLCELEGKYLPQEATHHLLEDTDSLDTNHKLQCLGFTCSIPDSTGRGFIEVEDYSLGNSFFPFIVAEEDMCSEIRMLENAIETSESDDDIIEATRKAEDKKQALDFIHEMGWLLHRSNLRSRSSGHMDLNTDTLFPFTRFKELMEFSMDRSWRVVVKKLLDIIFEGTVDTCQHSSIELALSEMGLIHKAIRRSSRVLLELLLKYIPYQSLIKFPQREYSYLFRPDAASPAGLTPLHVAASGVGCYDILDALTDDPGLVGIVAWKSARDNRGFTPEDYARIEGHHSYIHLVQKKIDKKQKFEDLILDIPDVLSDSIVSQKQITGLQYSDKHFTFEINKIEPRQNCRLCERQQLMMSYGHSRRYSAYRPAVLSMVTIAAVCVCLGLFFKSSPAVLPEFGPFRWELLSFGSI</sequence>
<organism evidence="7 8">
    <name type="scientific">Kingdonia uniflora</name>
    <dbReference type="NCBI Taxonomy" id="39325"/>
    <lineage>
        <taxon>Eukaryota</taxon>
        <taxon>Viridiplantae</taxon>
        <taxon>Streptophyta</taxon>
        <taxon>Embryophyta</taxon>
        <taxon>Tracheophyta</taxon>
        <taxon>Spermatophyta</taxon>
        <taxon>Magnoliopsida</taxon>
        <taxon>Ranunculales</taxon>
        <taxon>Circaeasteraceae</taxon>
        <taxon>Kingdonia</taxon>
    </lineage>
</organism>
<keyword evidence="5" id="KW-0472">Membrane</keyword>
<protein>
    <recommendedName>
        <fullName evidence="6">SBP-type domain-containing protein</fullName>
    </recommendedName>
</protein>
<evidence type="ECO:0000256" key="3">
    <source>
        <dbReference type="ARBA" id="ARBA00022833"/>
    </source>
</evidence>
<dbReference type="InterPro" id="IPR036770">
    <property type="entry name" value="Ankyrin_rpt-contain_sf"/>
</dbReference>
<dbReference type="Proteomes" id="UP000541444">
    <property type="component" value="Unassembled WGS sequence"/>
</dbReference>
<keyword evidence="1" id="KW-0479">Metal-binding</keyword>
<dbReference type="Pfam" id="PF26102">
    <property type="entry name" value="Ig_SPL7"/>
    <property type="match status" value="1"/>
</dbReference>
<proteinExistence type="predicted"/>
<feature type="domain" description="SBP-type" evidence="6">
    <location>
        <begin position="114"/>
        <end position="191"/>
    </location>
</feature>
<dbReference type="InterPro" id="IPR004333">
    <property type="entry name" value="SBP_dom"/>
</dbReference>
<dbReference type="PANTHER" id="PTHR31251:SF86">
    <property type="entry name" value="SQUAMOSA PROMOTER-BINDING-LIKE PROTEIN 1"/>
    <property type="match status" value="1"/>
</dbReference>
<reference evidence="7 8" key="1">
    <citation type="journal article" date="2020" name="IScience">
        <title>Genome Sequencing of the Endangered Kingdonia uniflora (Circaeasteraceae, Ranunculales) Reveals Potential Mechanisms of Evolutionary Specialization.</title>
        <authorList>
            <person name="Sun Y."/>
            <person name="Deng T."/>
            <person name="Zhang A."/>
            <person name="Moore M.J."/>
            <person name="Landis J.B."/>
            <person name="Lin N."/>
            <person name="Zhang H."/>
            <person name="Zhang X."/>
            <person name="Huang J."/>
            <person name="Zhang X."/>
            <person name="Sun H."/>
            <person name="Wang H."/>
        </authorList>
    </citation>
    <scope>NUCLEOTIDE SEQUENCE [LARGE SCALE GENOMIC DNA]</scope>
    <source>
        <strain evidence="7">TB1705</strain>
        <tissue evidence="7">Leaf</tissue>
    </source>
</reference>
<evidence type="ECO:0000256" key="5">
    <source>
        <dbReference type="SAM" id="Phobius"/>
    </source>
</evidence>
<dbReference type="AlphaFoldDB" id="A0A7J7MJ82"/>
<keyword evidence="5" id="KW-1133">Transmembrane helix</keyword>
<dbReference type="GO" id="GO:0008270">
    <property type="term" value="F:zinc ion binding"/>
    <property type="evidence" value="ECO:0007669"/>
    <property type="project" value="UniProtKB-KW"/>
</dbReference>
<dbReference type="Gene3D" id="4.10.1100.10">
    <property type="entry name" value="Transcription factor, SBP-box domain"/>
    <property type="match status" value="1"/>
</dbReference>
<evidence type="ECO:0000259" key="6">
    <source>
        <dbReference type="PROSITE" id="PS51141"/>
    </source>
</evidence>
<evidence type="ECO:0000256" key="4">
    <source>
        <dbReference type="PROSITE-ProRule" id="PRU00470"/>
    </source>
</evidence>
<gene>
    <name evidence="7" type="ORF">GIB67_018390</name>
</gene>
<dbReference type="PROSITE" id="PS51141">
    <property type="entry name" value="ZF_SBP"/>
    <property type="match status" value="1"/>
</dbReference>
<dbReference type="Pfam" id="PF03110">
    <property type="entry name" value="SBP"/>
    <property type="match status" value="1"/>
</dbReference>
<dbReference type="InterPro" id="IPR036893">
    <property type="entry name" value="SBP_sf"/>
</dbReference>
<dbReference type="Gene3D" id="1.25.40.20">
    <property type="entry name" value="Ankyrin repeat-containing domain"/>
    <property type="match status" value="1"/>
</dbReference>
<dbReference type="SUPFAM" id="SSF103612">
    <property type="entry name" value="SBT domain"/>
    <property type="match status" value="1"/>
</dbReference>
<dbReference type="OrthoDB" id="514967at2759"/>
<dbReference type="GO" id="GO:0005634">
    <property type="term" value="C:nucleus"/>
    <property type="evidence" value="ECO:0007669"/>
    <property type="project" value="InterPro"/>
</dbReference>
<dbReference type="SUPFAM" id="SSF48403">
    <property type="entry name" value="Ankyrin repeat"/>
    <property type="match status" value="1"/>
</dbReference>
<evidence type="ECO:0000256" key="1">
    <source>
        <dbReference type="ARBA" id="ARBA00022723"/>
    </source>
</evidence>
<feature type="transmembrane region" description="Helical" evidence="5">
    <location>
        <begin position="907"/>
        <end position="925"/>
    </location>
</feature>
<dbReference type="PANTHER" id="PTHR31251">
    <property type="entry name" value="SQUAMOSA PROMOTER-BINDING-LIKE PROTEIN 4"/>
    <property type="match status" value="1"/>
</dbReference>
<name>A0A7J7MJ82_9MAGN</name>
<keyword evidence="5" id="KW-0812">Transmembrane</keyword>
<evidence type="ECO:0000313" key="7">
    <source>
        <dbReference type="EMBL" id="KAF6154953.1"/>
    </source>
</evidence>
<evidence type="ECO:0000256" key="2">
    <source>
        <dbReference type="ARBA" id="ARBA00022771"/>
    </source>
</evidence>